<evidence type="ECO:0000256" key="8">
    <source>
        <dbReference type="ARBA" id="ARBA00022837"/>
    </source>
</evidence>
<dbReference type="InterPro" id="IPR001254">
    <property type="entry name" value="Trypsin_dom"/>
</dbReference>
<evidence type="ECO:0000256" key="3">
    <source>
        <dbReference type="ARBA" id="ARBA00022525"/>
    </source>
</evidence>
<evidence type="ECO:0000256" key="12">
    <source>
        <dbReference type="SAM" id="MobiDB-lite"/>
    </source>
</evidence>
<dbReference type="AlphaFoldDB" id="A0A8T3DW86"/>
<dbReference type="Pfam" id="PF00008">
    <property type="entry name" value="EGF"/>
    <property type="match status" value="1"/>
</dbReference>
<evidence type="ECO:0000256" key="4">
    <source>
        <dbReference type="ARBA" id="ARBA00022536"/>
    </source>
</evidence>
<protein>
    <submittedName>
        <fullName evidence="17">Uncharacterized protein</fullName>
    </submittedName>
</protein>
<feature type="domain" description="Peptidase S1" evidence="15">
    <location>
        <begin position="214"/>
        <end position="473"/>
    </location>
</feature>
<accession>A0A8T3DW86</accession>
<dbReference type="InterPro" id="IPR000742">
    <property type="entry name" value="EGF"/>
</dbReference>
<feature type="region of interest" description="Disordered" evidence="12">
    <location>
        <begin position="183"/>
        <end position="220"/>
    </location>
</feature>
<dbReference type="PROSITE" id="PS00010">
    <property type="entry name" value="ASX_HYDROXYL"/>
    <property type="match status" value="1"/>
</dbReference>
<name>A0A8T3DW86_9TELE</name>
<dbReference type="GO" id="GO:0005509">
    <property type="term" value="F:calcium ion binding"/>
    <property type="evidence" value="ECO:0007669"/>
    <property type="project" value="InterPro"/>
</dbReference>
<evidence type="ECO:0000256" key="1">
    <source>
        <dbReference type="ARBA" id="ARBA00004613"/>
    </source>
</evidence>
<dbReference type="InterPro" id="IPR017857">
    <property type="entry name" value="Coagulation_fac-like_Gla_dom"/>
</dbReference>
<evidence type="ECO:0000313" key="17">
    <source>
        <dbReference type="EMBL" id="KAI1899677.1"/>
    </source>
</evidence>
<dbReference type="Proteomes" id="UP000829720">
    <property type="component" value="Unassembled WGS sequence"/>
</dbReference>
<dbReference type="PROSITE" id="PS00022">
    <property type="entry name" value="EGF_1"/>
    <property type="match status" value="1"/>
</dbReference>
<dbReference type="InterPro" id="IPR009030">
    <property type="entry name" value="Growth_fac_rcpt_cys_sf"/>
</dbReference>
<evidence type="ECO:0000256" key="11">
    <source>
        <dbReference type="PROSITE-ProRule" id="PRU00076"/>
    </source>
</evidence>
<dbReference type="GO" id="GO:0007596">
    <property type="term" value="P:blood coagulation"/>
    <property type="evidence" value="ECO:0007669"/>
    <property type="project" value="InterPro"/>
</dbReference>
<dbReference type="InterPro" id="IPR001881">
    <property type="entry name" value="EGF-like_Ca-bd_dom"/>
</dbReference>
<keyword evidence="7" id="KW-0378">Hydrolase</keyword>
<evidence type="ECO:0000259" key="16">
    <source>
        <dbReference type="PROSITE" id="PS50998"/>
    </source>
</evidence>
<evidence type="ECO:0000256" key="7">
    <source>
        <dbReference type="ARBA" id="ARBA00022801"/>
    </source>
</evidence>
<keyword evidence="8" id="KW-0106">Calcium</keyword>
<keyword evidence="5" id="KW-0645">Protease</keyword>
<dbReference type="InterPro" id="IPR050442">
    <property type="entry name" value="Peptidase_S1_coag_factors"/>
</dbReference>
<evidence type="ECO:0000259" key="14">
    <source>
        <dbReference type="PROSITE" id="PS50026"/>
    </source>
</evidence>
<dbReference type="SUPFAM" id="SSF50494">
    <property type="entry name" value="Trypsin-like serine proteases"/>
    <property type="match status" value="1"/>
</dbReference>
<dbReference type="SMART" id="SM00020">
    <property type="entry name" value="Tryp_SPc"/>
    <property type="match status" value="1"/>
</dbReference>
<evidence type="ECO:0000259" key="15">
    <source>
        <dbReference type="PROSITE" id="PS50240"/>
    </source>
</evidence>
<evidence type="ECO:0000256" key="13">
    <source>
        <dbReference type="SAM" id="SignalP"/>
    </source>
</evidence>
<reference evidence="17" key="1">
    <citation type="submission" date="2021-01" db="EMBL/GenBank/DDBJ databases">
        <authorList>
            <person name="Zahm M."/>
            <person name="Roques C."/>
            <person name="Cabau C."/>
            <person name="Klopp C."/>
            <person name="Donnadieu C."/>
            <person name="Jouanno E."/>
            <person name="Lampietro C."/>
            <person name="Louis A."/>
            <person name="Herpin A."/>
            <person name="Echchiki A."/>
            <person name="Berthelot C."/>
            <person name="Parey E."/>
            <person name="Roest-Crollius H."/>
            <person name="Braasch I."/>
            <person name="Postlethwait J."/>
            <person name="Bobe J."/>
            <person name="Montfort J."/>
            <person name="Bouchez O."/>
            <person name="Begum T."/>
            <person name="Mejri S."/>
            <person name="Adams A."/>
            <person name="Chen W.-J."/>
            <person name="Guiguen Y."/>
        </authorList>
    </citation>
    <scope>NUCLEOTIDE SEQUENCE</scope>
    <source>
        <tissue evidence="17">Blood</tissue>
    </source>
</reference>
<keyword evidence="6" id="KW-0677">Repeat</keyword>
<evidence type="ECO:0000256" key="10">
    <source>
        <dbReference type="ARBA" id="ARBA00023180"/>
    </source>
</evidence>
<dbReference type="Gene3D" id="2.10.25.10">
    <property type="entry name" value="Laminin"/>
    <property type="match status" value="2"/>
</dbReference>
<keyword evidence="18" id="KW-1185">Reference proteome</keyword>
<dbReference type="Pfam" id="PF00594">
    <property type="entry name" value="Gla"/>
    <property type="match status" value="1"/>
</dbReference>
<keyword evidence="13" id="KW-0732">Signal</keyword>
<dbReference type="InterPro" id="IPR000294">
    <property type="entry name" value="GLA_domain"/>
</dbReference>
<feature type="signal peptide" evidence="13">
    <location>
        <begin position="1"/>
        <end position="26"/>
    </location>
</feature>
<evidence type="ECO:0000256" key="5">
    <source>
        <dbReference type="ARBA" id="ARBA00022670"/>
    </source>
</evidence>
<dbReference type="OrthoDB" id="7726766at2759"/>
<evidence type="ECO:0000256" key="2">
    <source>
        <dbReference type="ARBA" id="ARBA00022479"/>
    </source>
</evidence>
<dbReference type="Gene3D" id="4.10.740.10">
    <property type="entry name" value="Coagulation Factor IX"/>
    <property type="match status" value="1"/>
</dbReference>
<proteinExistence type="predicted"/>
<keyword evidence="2" id="KW-0301">Gamma-carboxyglutamic acid</keyword>
<feature type="domain" description="Gla" evidence="16">
    <location>
        <begin position="47"/>
        <end position="93"/>
    </location>
</feature>
<dbReference type="GO" id="GO:0004252">
    <property type="term" value="F:serine-type endopeptidase activity"/>
    <property type="evidence" value="ECO:0007669"/>
    <property type="project" value="InterPro"/>
</dbReference>
<gene>
    <name evidence="17" type="ORF">AGOR_G00064240</name>
</gene>
<dbReference type="InterPro" id="IPR018097">
    <property type="entry name" value="EGF_Ca-bd_CS"/>
</dbReference>
<dbReference type="FunFam" id="4.10.740.10:FF:000001">
    <property type="entry name" value="vitamin K-dependent protein S"/>
    <property type="match status" value="1"/>
</dbReference>
<dbReference type="GO" id="GO:0005615">
    <property type="term" value="C:extracellular space"/>
    <property type="evidence" value="ECO:0007669"/>
    <property type="project" value="TreeGrafter"/>
</dbReference>
<dbReference type="SMART" id="SM00069">
    <property type="entry name" value="GLA"/>
    <property type="match status" value="1"/>
</dbReference>
<dbReference type="SUPFAM" id="SSF57630">
    <property type="entry name" value="GLA-domain"/>
    <property type="match status" value="1"/>
</dbReference>
<dbReference type="PROSITE" id="PS50240">
    <property type="entry name" value="TRYPSIN_DOM"/>
    <property type="match status" value="1"/>
</dbReference>
<organism evidence="17 18">
    <name type="scientific">Albula goreensis</name>
    <dbReference type="NCBI Taxonomy" id="1534307"/>
    <lineage>
        <taxon>Eukaryota</taxon>
        <taxon>Metazoa</taxon>
        <taxon>Chordata</taxon>
        <taxon>Craniata</taxon>
        <taxon>Vertebrata</taxon>
        <taxon>Euteleostomi</taxon>
        <taxon>Actinopterygii</taxon>
        <taxon>Neopterygii</taxon>
        <taxon>Teleostei</taxon>
        <taxon>Albuliformes</taxon>
        <taxon>Albulidae</taxon>
        <taxon>Albula</taxon>
    </lineage>
</organism>
<dbReference type="SMART" id="SM00179">
    <property type="entry name" value="EGF_CA"/>
    <property type="match status" value="2"/>
</dbReference>
<keyword evidence="4 11" id="KW-0245">EGF-like domain</keyword>
<feature type="compositionally biased region" description="Polar residues" evidence="12">
    <location>
        <begin position="205"/>
        <end position="219"/>
    </location>
</feature>
<feature type="domain" description="EGF-like" evidence="14">
    <location>
        <begin position="93"/>
        <end position="129"/>
    </location>
</feature>
<dbReference type="InterPro" id="IPR009003">
    <property type="entry name" value="Peptidase_S1_PA"/>
</dbReference>
<dbReference type="FunFam" id="2.10.25.10:FF:000143">
    <property type="entry name" value="Protein crumbs 1"/>
    <property type="match status" value="1"/>
</dbReference>
<dbReference type="EMBL" id="JAERUA010000005">
    <property type="protein sequence ID" value="KAI1899677.1"/>
    <property type="molecule type" value="Genomic_DNA"/>
</dbReference>
<dbReference type="InterPro" id="IPR035972">
    <property type="entry name" value="GLA-like_dom_SF"/>
</dbReference>
<keyword evidence="3" id="KW-0964">Secreted</keyword>
<sequence length="477" mass="52760">MDWIRMASWICFLHFSVLSTFLLTSADKMVFQSQLEASTVLQRSRRANSFLLEEILKGNLERECYEERCNYEEAREYFEDIPKTDTFWASYYDGDQCKPNPCLNGGSCTDTVGGYSCDCREFYEGVNCEKDVSQCHSEGPLSCDHFCRPFYSGFKCSCADGYSLGTDERTCVPKVQYPCGMAPKPSKLNRTDPGHRFDSPVPKPSKQNQTAPGLSSGSHSCLKGRCPWQVRLLDARGQEFCSGVILGEQTVLTTAACISKTKTILVAVGEHSSEAGGQLMVWPKVAGEQSVVWPEDQPPRVPGSPRQMFSVSQIAIHKRYKAGILGDDLAFLQLQKKIAFSSSAFHTCLPEKDFSENILMEPGRKGLAAGREPEGAGQGGPLLLSYLHLHGCQAGLNHSFMLTNKMFCTVTLAGDEGSEGSCGLLPGTPLVTVEKNTAFLTGLLIPPHTHNCSRGHIFTKLSRYLPWIHQQLELFEK</sequence>
<dbReference type="PROSITE" id="PS50026">
    <property type="entry name" value="EGF_3"/>
    <property type="match status" value="1"/>
</dbReference>
<dbReference type="PROSITE" id="PS01187">
    <property type="entry name" value="EGF_CA"/>
    <property type="match status" value="1"/>
</dbReference>
<dbReference type="PANTHER" id="PTHR24278:SF35">
    <property type="entry name" value="PROTEIN Z, VITAMIN K-DEPENDENT PLASMA GLYCOPROTEIN B"/>
    <property type="match status" value="1"/>
</dbReference>
<dbReference type="SUPFAM" id="SSF57184">
    <property type="entry name" value="Growth factor receptor domain"/>
    <property type="match status" value="1"/>
</dbReference>
<dbReference type="InterPro" id="IPR043504">
    <property type="entry name" value="Peptidase_S1_PA_chymotrypsin"/>
</dbReference>
<keyword evidence="10" id="KW-0325">Glycoprotein</keyword>
<dbReference type="PROSITE" id="PS00011">
    <property type="entry name" value="GLA_1"/>
    <property type="match status" value="1"/>
</dbReference>
<dbReference type="PIRSF" id="PIRSF001143">
    <property type="entry name" value="Factor_X"/>
    <property type="match status" value="1"/>
</dbReference>
<evidence type="ECO:0000256" key="6">
    <source>
        <dbReference type="ARBA" id="ARBA00022737"/>
    </source>
</evidence>
<dbReference type="PROSITE" id="PS50998">
    <property type="entry name" value="GLA_2"/>
    <property type="match status" value="1"/>
</dbReference>
<dbReference type="PRINTS" id="PR00001">
    <property type="entry name" value="GLABLOOD"/>
</dbReference>
<feature type="compositionally biased region" description="Basic and acidic residues" evidence="12">
    <location>
        <begin position="189"/>
        <end position="198"/>
    </location>
</feature>
<dbReference type="CDD" id="cd00054">
    <property type="entry name" value="EGF_CA"/>
    <property type="match status" value="1"/>
</dbReference>
<keyword evidence="9 11" id="KW-1015">Disulfide bond</keyword>
<dbReference type="Gene3D" id="2.40.10.10">
    <property type="entry name" value="Trypsin-like serine proteases"/>
    <property type="match status" value="1"/>
</dbReference>
<comment type="caution">
    <text evidence="17">The sequence shown here is derived from an EMBL/GenBank/DDBJ whole genome shotgun (WGS) entry which is preliminary data.</text>
</comment>
<dbReference type="GO" id="GO:0006508">
    <property type="term" value="P:proteolysis"/>
    <property type="evidence" value="ECO:0007669"/>
    <property type="project" value="UniProtKB-KW"/>
</dbReference>
<comment type="caution">
    <text evidence="11">Lacks conserved residue(s) required for the propagation of feature annotation.</text>
</comment>
<evidence type="ECO:0000256" key="9">
    <source>
        <dbReference type="ARBA" id="ARBA00023157"/>
    </source>
</evidence>
<dbReference type="PRINTS" id="PR00010">
    <property type="entry name" value="EGFBLOOD"/>
</dbReference>
<comment type="subcellular location">
    <subcellularLocation>
        <location evidence="1">Secreted</location>
    </subcellularLocation>
</comment>
<dbReference type="PANTHER" id="PTHR24278">
    <property type="entry name" value="COAGULATION FACTOR"/>
    <property type="match status" value="1"/>
</dbReference>
<dbReference type="InterPro" id="IPR012224">
    <property type="entry name" value="Pept_S1A_FX"/>
</dbReference>
<evidence type="ECO:0000313" key="18">
    <source>
        <dbReference type="Proteomes" id="UP000829720"/>
    </source>
</evidence>
<dbReference type="InterPro" id="IPR000152">
    <property type="entry name" value="EGF-type_Asp/Asn_hydroxyl_site"/>
</dbReference>
<feature type="disulfide bond" evidence="11">
    <location>
        <begin position="119"/>
        <end position="128"/>
    </location>
</feature>
<feature type="chain" id="PRO_5035736360" evidence="13">
    <location>
        <begin position="27"/>
        <end position="477"/>
    </location>
</feature>
<dbReference type="Pfam" id="PF00089">
    <property type="entry name" value="Trypsin"/>
    <property type="match status" value="2"/>
</dbReference>
<dbReference type="SMART" id="SM00181">
    <property type="entry name" value="EGF"/>
    <property type="match status" value="2"/>
</dbReference>